<reference evidence="2" key="2">
    <citation type="journal article" date="2008" name="Nucleic Acids Res.">
        <title>The rice annotation project database (RAP-DB): 2008 update.</title>
        <authorList>
            <consortium name="The rice annotation project (RAP)"/>
        </authorList>
    </citation>
    <scope>GENOME REANNOTATION</scope>
    <source>
        <strain evidence="2">cv. Nipponbare</strain>
    </source>
</reference>
<organism evidence="1 2">
    <name type="scientific">Oryza sativa subsp. japonica</name>
    <name type="common">Rice</name>
    <dbReference type="NCBI Taxonomy" id="39947"/>
    <lineage>
        <taxon>Eukaryota</taxon>
        <taxon>Viridiplantae</taxon>
        <taxon>Streptophyta</taxon>
        <taxon>Embryophyta</taxon>
        <taxon>Tracheophyta</taxon>
        <taxon>Spermatophyta</taxon>
        <taxon>Magnoliopsida</taxon>
        <taxon>Liliopsida</taxon>
        <taxon>Poales</taxon>
        <taxon>Poaceae</taxon>
        <taxon>BOP clade</taxon>
        <taxon>Oryzoideae</taxon>
        <taxon>Oryzeae</taxon>
        <taxon>Oryzinae</taxon>
        <taxon>Oryza</taxon>
        <taxon>Oryza sativa</taxon>
    </lineage>
</organism>
<gene>
    <name evidence="1" type="primary">P0657H12.21</name>
</gene>
<dbReference type="AlphaFoldDB" id="Q6EPF5"/>
<evidence type="ECO:0000313" key="1">
    <source>
        <dbReference type="EMBL" id="BAD29465.1"/>
    </source>
</evidence>
<dbReference type="Proteomes" id="UP000000763">
    <property type="component" value="Chromosome 2"/>
</dbReference>
<name>Q6EPF5_ORYSJ</name>
<accession>Q6EPF5</accession>
<reference evidence="2" key="1">
    <citation type="journal article" date="2005" name="Nature">
        <title>The map-based sequence of the rice genome.</title>
        <authorList>
            <consortium name="International rice genome sequencing project (IRGSP)"/>
            <person name="Matsumoto T."/>
            <person name="Wu J."/>
            <person name="Kanamori H."/>
            <person name="Katayose Y."/>
            <person name="Fujisawa M."/>
            <person name="Namiki N."/>
            <person name="Mizuno H."/>
            <person name="Yamamoto K."/>
            <person name="Antonio B.A."/>
            <person name="Baba T."/>
            <person name="Sakata K."/>
            <person name="Nagamura Y."/>
            <person name="Aoki H."/>
            <person name="Arikawa K."/>
            <person name="Arita K."/>
            <person name="Bito T."/>
            <person name="Chiden Y."/>
            <person name="Fujitsuka N."/>
            <person name="Fukunaka R."/>
            <person name="Hamada M."/>
            <person name="Harada C."/>
            <person name="Hayashi A."/>
            <person name="Hijishita S."/>
            <person name="Honda M."/>
            <person name="Hosokawa S."/>
            <person name="Ichikawa Y."/>
            <person name="Idonuma A."/>
            <person name="Iijima M."/>
            <person name="Ikeda M."/>
            <person name="Ikeno M."/>
            <person name="Ito K."/>
            <person name="Ito S."/>
            <person name="Ito T."/>
            <person name="Ito Y."/>
            <person name="Ito Y."/>
            <person name="Iwabuchi A."/>
            <person name="Kamiya K."/>
            <person name="Karasawa W."/>
            <person name="Kurita K."/>
            <person name="Katagiri S."/>
            <person name="Kikuta A."/>
            <person name="Kobayashi H."/>
            <person name="Kobayashi N."/>
            <person name="Machita K."/>
            <person name="Maehara T."/>
            <person name="Masukawa M."/>
            <person name="Mizubayashi T."/>
            <person name="Mukai Y."/>
            <person name="Nagasaki H."/>
            <person name="Nagata Y."/>
            <person name="Naito S."/>
            <person name="Nakashima M."/>
            <person name="Nakama Y."/>
            <person name="Nakamichi Y."/>
            <person name="Nakamura M."/>
            <person name="Meguro A."/>
            <person name="Negishi M."/>
            <person name="Ohta I."/>
            <person name="Ohta T."/>
            <person name="Okamoto M."/>
            <person name="Ono N."/>
            <person name="Saji S."/>
            <person name="Sakaguchi M."/>
            <person name="Sakai K."/>
            <person name="Shibata M."/>
            <person name="Shimokawa T."/>
            <person name="Song J."/>
            <person name="Takazaki Y."/>
            <person name="Terasawa K."/>
            <person name="Tsugane M."/>
            <person name="Tsuji K."/>
            <person name="Ueda S."/>
            <person name="Waki K."/>
            <person name="Yamagata H."/>
            <person name="Yamamoto M."/>
            <person name="Yamamoto S."/>
            <person name="Yamane H."/>
            <person name="Yoshiki S."/>
            <person name="Yoshihara R."/>
            <person name="Yukawa K."/>
            <person name="Zhong H."/>
            <person name="Yano M."/>
            <person name="Yuan Q."/>
            <person name="Ouyang S."/>
            <person name="Liu J."/>
            <person name="Jones K.M."/>
            <person name="Gansberger K."/>
            <person name="Moffat K."/>
            <person name="Hill J."/>
            <person name="Bera J."/>
            <person name="Fadrosh D."/>
            <person name="Jin S."/>
            <person name="Johri S."/>
            <person name="Kim M."/>
            <person name="Overton L."/>
            <person name="Reardon M."/>
            <person name="Tsitrin T."/>
            <person name="Vuong H."/>
            <person name="Weaver B."/>
            <person name="Ciecko A."/>
            <person name="Tallon L."/>
            <person name="Jackson J."/>
            <person name="Pai G."/>
            <person name="Aken S.V."/>
            <person name="Utterback T."/>
            <person name="Reidmuller S."/>
            <person name="Feldblyum T."/>
            <person name="Hsiao J."/>
            <person name="Zismann V."/>
            <person name="Iobst S."/>
            <person name="de Vazeille A.R."/>
            <person name="Buell C.R."/>
            <person name="Ying K."/>
            <person name="Li Y."/>
            <person name="Lu T."/>
            <person name="Huang Y."/>
            <person name="Zhao Q."/>
            <person name="Feng Q."/>
            <person name="Zhang L."/>
            <person name="Zhu J."/>
            <person name="Weng Q."/>
            <person name="Mu J."/>
            <person name="Lu Y."/>
            <person name="Fan D."/>
            <person name="Liu Y."/>
            <person name="Guan J."/>
            <person name="Zhang Y."/>
            <person name="Yu S."/>
            <person name="Liu X."/>
            <person name="Zhang Y."/>
            <person name="Hong G."/>
            <person name="Han B."/>
            <person name="Choisne N."/>
            <person name="Demange N."/>
            <person name="Orjeda G."/>
            <person name="Samain S."/>
            <person name="Cattolico L."/>
            <person name="Pelletier E."/>
            <person name="Couloux A."/>
            <person name="Segurens B."/>
            <person name="Wincker P."/>
            <person name="D'Hont A."/>
            <person name="Scarpelli C."/>
            <person name="Weissenbach J."/>
            <person name="Salanoubat M."/>
            <person name="Quetier F."/>
            <person name="Yu Y."/>
            <person name="Kim H.R."/>
            <person name="Rambo T."/>
            <person name="Currie J."/>
            <person name="Collura K."/>
            <person name="Luo M."/>
            <person name="Yang T."/>
            <person name="Ammiraju J.S.S."/>
            <person name="Engler F."/>
            <person name="Soderlund C."/>
            <person name="Wing R.A."/>
            <person name="Palmer L.E."/>
            <person name="de la Bastide M."/>
            <person name="Spiegel L."/>
            <person name="Nascimento L."/>
            <person name="Zutavern T."/>
            <person name="O'Shaughnessy A."/>
            <person name="Dike S."/>
            <person name="Dedhia N."/>
            <person name="Preston R."/>
            <person name="Balija V."/>
            <person name="McCombie W.R."/>
            <person name="Chow T."/>
            <person name="Chen H."/>
            <person name="Chung M."/>
            <person name="Chen C."/>
            <person name="Shaw J."/>
            <person name="Wu H."/>
            <person name="Hsiao K."/>
            <person name="Chao Y."/>
            <person name="Chu M."/>
            <person name="Cheng C."/>
            <person name="Hour A."/>
            <person name="Lee P."/>
            <person name="Lin S."/>
            <person name="Lin Y."/>
            <person name="Liou J."/>
            <person name="Liu S."/>
            <person name="Hsing Y."/>
            <person name="Raghuvanshi S."/>
            <person name="Mohanty A."/>
            <person name="Bharti A.K."/>
            <person name="Gaur A."/>
            <person name="Gupta V."/>
            <person name="Kumar D."/>
            <person name="Ravi V."/>
            <person name="Vij S."/>
            <person name="Kapur A."/>
            <person name="Khurana P."/>
            <person name="Khurana P."/>
            <person name="Khurana J.P."/>
            <person name="Tyagi A.K."/>
            <person name="Gaikwad K."/>
            <person name="Singh A."/>
            <person name="Dalal V."/>
            <person name="Srivastava S."/>
            <person name="Dixit A."/>
            <person name="Pal A.K."/>
            <person name="Ghazi I.A."/>
            <person name="Yadav M."/>
            <person name="Pandit A."/>
            <person name="Bhargava A."/>
            <person name="Sureshbabu K."/>
            <person name="Batra K."/>
            <person name="Sharma T.R."/>
            <person name="Mohapatra T."/>
            <person name="Singh N.K."/>
            <person name="Messing J."/>
            <person name="Nelson A.B."/>
            <person name="Fuks G."/>
            <person name="Kavchok S."/>
            <person name="Keizer G."/>
            <person name="Linton E."/>
            <person name="Llaca V."/>
            <person name="Song R."/>
            <person name="Tanyolac B."/>
            <person name="Young S."/>
            <person name="Ho-Il K."/>
            <person name="Hahn J.H."/>
            <person name="Sangsakoo G."/>
            <person name="Vanavichit A."/>
            <person name="de Mattos Luiz.A.T."/>
            <person name="Zimmer P.D."/>
            <person name="Malone G."/>
            <person name="Dellagostin O."/>
            <person name="de Oliveira A.C."/>
            <person name="Bevan M."/>
            <person name="Bancroft I."/>
            <person name="Minx P."/>
            <person name="Cordum H."/>
            <person name="Wilson R."/>
            <person name="Cheng Z."/>
            <person name="Jin W."/>
            <person name="Jiang J."/>
            <person name="Leong S.A."/>
            <person name="Iwama H."/>
            <person name="Gojobori T."/>
            <person name="Itoh T."/>
            <person name="Niimura Y."/>
            <person name="Fujii Y."/>
            <person name="Habara T."/>
            <person name="Sakai H."/>
            <person name="Sato Y."/>
            <person name="Wilson G."/>
            <person name="Kumar K."/>
            <person name="McCouch S."/>
            <person name="Juretic N."/>
            <person name="Hoen D."/>
            <person name="Wright S."/>
            <person name="Bruskiewich R."/>
            <person name="Bureau T."/>
            <person name="Miyao A."/>
            <person name="Hirochika H."/>
            <person name="Nishikawa T."/>
            <person name="Kadowaki K."/>
            <person name="Sugiura M."/>
            <person name="Burr B."/>
            <person name="Sasaki T."/>
        </authorList>
    </citation>
    <scope>NUCLEOTIDE SEQUENCE [LARGE SCALE GENOMIC DNA]</scope>
    <source>
        <strain evidence="2">cv. Nipponbare</strain>
    </source>
</reference>
<dbReference type="EMBL" id="AP005885">
    <property type="protein sequence ID" value="BAD29465.1"/>
    <property type="molecule type" value="Genomic_DNA"/>
</dbReference>
<sequence>MPHVSAPPLTASKRLQAGIVVASAVTAVPRRGFGPEDSKFWAVQVRMYDDGRFQVLGRGRGPQRRPSPPSSLLMTKFGKEAVDHDAVLLPPPSPRAMVPSSSATGGHGAVLLHRPPPPPATLPSSSAANLVDFSLGTDTSGKAPGWWSCQLVYSTIGGGEKRERR</sequence>
<protein>
    <submittedName>
        <fullName evidence="1">Uncharacterized protein</fullName>
    </submittedName>
</protein>
<proteinExistence type="predicted"/>
<evidence type="ECO:0000313" key="2">
    <source>
        <dbReference type="Proteomes" id="UP000000763"/>
    </source>
</evidence>